<dbReference type="EMBL" id="HBGF01029335">
    <property type="protein sequence ID" value="CAD9125139.1"/>
    <property type="molecule type" value="Transcribed_RNA"/>
</dbReference>
<proteinExistence type="predicted"/>
<evidence type="ECO:0000313" key="2">
    <source>
        <dbReference type="EMBL" id="CAD9125139.1"/>
    </source>
</evidence>
<feature type="region of interest" description="Disordered" evidence="1">
    <location>
        <begin position="1"/>
        <end position="26"/>
    </location>
</feature>
<feature type="region of interest" description="Disordered" evidence="1">
    <location>
        <begin position="177"/>
        <end position="230"/>
    </location>
</feature>
<dbReference type="AlphaFoldDB" id="A0A7S1M9F3"/>
<feature type="compositionally biased region" description="Basic and acidic residues" evidence="1">
    <location>
        <begin position="1"/>
        <end position="14"/>
    </location>
</feature>
<reference evidence="2" key="1">
    <citation type="submission" date="2021-01" db="EMBL/GenBank/DDBJ databases">
        <authorList>
            <person name="Corre E."/>
            <person name="Pelletier E."/>
            <person name="Niang G."/>
            <person name="Scheremetjew M."/>
            <person name="Finn R."/>
            <person name="Kale V."/>
            <person name="Holt S."/>
            <person name="Cochrane G."/>
            <person name="Meng A."/>
            <person name="Brown T."/>
            <person name="Cohen L."/>
        </authorList>
    </citation>
    <scope>NUCLEOTIDE SEQUENCE</scope>
    <source>
        <strain evidence="2">CCAP 1951/1</strain>
    </source>
</reference>
<feature type="compositionally biased region" description="Basic and acidic residues" evidence="1">
    <location>
        <begin position="177"/>
        <end position="193"/>
    </location>
</feature>
<sequence length="230" mass="24627">MLHPNRFHDPEHQYDAPAQNTTAAPAAAGAFVGHGVPHGAAVPWGGPAAMLQATDTQSPKYRCRGDPYDSTGLPTPLANEQERANRPAGSQKKKNAEVPASSGQRLVRATMPPSSVMLAASGTPLPAEHLGSCPWSSNDELRECGMAEWTRLDAAFAEDVSAGLVRTAKIFIAQTRKAEDDVNVHRGVFDPVRRRAGTHPRSAPLQERPEDGLPRSRSAPRGCAPRHRGV</sequence>
<organism evidence="2">
    <name type="scientific">Neobodo designis</name>
    <name type="common">Flagellated protozoan</name>
    <name type="synonym">Bodo designis</name>
    <dbReference type="NCBI Taxonomy" id="312471"/>
    <lineage>
        <taxon>Eukaryota</taxon>
        <taxon>Discoba</taxon>
        <taxon>Euglenozoa</taxon>
        <taxon>Kinetoplastea</taxon>
        <taxon>Metakinetoplastina</taxon>
        <taxon>Neobodonida</taxon>
        <taxon>Neobodo</taxon>
    </lineage>
</organism>
<accession>A0A7S1M9F3</accession>
<feature type="region of interest" description="Disordered" evidence="1">
    <location>
        <begin position="53"/>
        <end position="105"/>
    </location>
</feature>
<protein>
    <submittedName>
        <fullName evidence="2">Uncharacterized protein</fullName>
    </submittedName>
</protein>
<gene>
    <name evidence="2" type="ORF">NDES1114_LOCUS19448</name>
</gene>
<name>A0A7S1M9F3_NEODS</name>
<evidence type="ECO:0000256" key="1">
    <source>
        <dbReference type="SAM" id="MobiDB-lite"/>
    </source>
</evidence>